<dbReference type="Pfam" id="PF07727">
    <property type="entry name" value="RVT_2"/>
    <property type="match status" value="1"/>
</dbReference>
<keyword evidence="1" id="KW-0479">Metal-binding</keyword>
<name>A0A699I7D7_TANCI</name>
<dbReference type="GO" id="GO:0016787">
    <property type="term" value="F:hydrolase activity"/>
    <property type="evidence" value="ECO:0007669"/>
    <property type="project" value="UniProtKB-KW"/>
</dbReference>
<feature type="non-terminal residue" evidence="5">
    <location>
        <position position="1"/>
    </location>
</feature>
<dbReference type="AlphaFoldDB" id="A0A699I7D7"/>
<evidence type="ECO:0000256" key="1">
    <source>
        <dbReference type="ARBA" id="ARBA00022723"/>
    </source>
</evidence>
<dbReference type="InterPro" id="IPR039537">
    <property type="entry name" value="Retrotran_Ty1/copia-like"/>
</dbReference>
<evidence type="ECO:0000313" key="5">
    <source>
        <dbReference type="EMBL" id="GEZ22193.1"/>
    </source>
</evidence>
<dbReference type="InterPro" id="IPR025724">
    <property type="entry name" value="GAG-pre-integrase_dom"/>
</dbReference>
<feature type="non-terminal residue" evidence="5">
    <location>
        <position position="628"/>
    </location>
</feature>
<sequence length="628" mass="71626">SASISKGEPSVIKTSNISVEMPKVDSGRTSRVIIKDWVSDDEDTLVDTQVDSQTIVKPSFKKIEFTKAWNESVKSDKQADKPKMVTQNSKADRKDFKVHNTRILKETVNTVRINGVNTVGQTSVSTVEGNEVIAVKTSVGIGKIKTNKIDFEDVFFMKELKFNLFFVLQMRDKKNSVLFTESEYLVLSPGFKLIDESQVLLRVPRQNNMYNFDLKNVVSSGDLTCLFSKATIDESNLWHRRLGHVNFKTMNKLVKGNLVRGLLSNTFKNDHTFVACQKGKQHKASLTDDFSRFSWVFFLATKSETSGILKKFITEIENQLNKKVKVIRVLVTMPHNKTPYELIIGRPPSISFMRPFECPVTILNTLDPLGKFDGKAKEGFLIGYSVNSKAFRKNVDVGHTKQEKVSTQQYIVFPLWSTISLSYKSSDDKARDNTADDVVGKEKVQEPVSEYDQDLKNVLEMMMNQEKKALEQSDDITQALNDKSWVEAMLEELLQFKIQKVWTLVDLPCEKKAIGAKWVYQNKKDERGIVVRNKARLVAQGHKQEEDIDYDEVFAPVARVKAIKLFLAFALYMNFPVYQMDVKSAFLYGTIEEEVYVNKPLGFVDPEFLKKVYKVEKALYGLHQAPRA</sequence>
<accession>A0A699I7D7</accession>
<feature type="domain" description="GAG-pre-integrase" evidence="4">
    <location>
        <begin position="208"/>
        <end position="281"/>
    </location>
</feature>
<dbReference type="PANTHER" id="PTHR42648:SF32">
    <property type="entry name" value="RIBONUCLEASE H-LIKE DOMAIN, GAG-PRE-INTEGRASE DOMAIN PROTEIN-RELATED"/>
    <property type="match status" value="1"/>
</dbReference>
<gene>
    <name evidence="5" type="ORF">Tci_494166</name>
</gene>
<evidence type="ECO:0000259" key="4">
    <source>
        <dbReference type="Pfam" id="PF13976"/>
    </source>
</evidence>
<dbReference type="EMBL" id="BKCJ010253966">
    <property type="protein sequence ID" value="GEZ22193.1"/>
    <property type="molecule type" value="Genomic_DNA"/>
</dbReference>
<dbReference type="GO" id="GO:0046872">
    <property type="term" value="F:metal ion binding"/>
    <property type="evidence" value="ECO:0007669"/>
    <property type="project" value="UniProtKB-KW"/>
</dbReference>
<feature type="domain" description="Reverse transcriptase Ty1/copia-type" evidence="3">
    <location>
        <begin position="500"/>
        <end position="627"/>
    </location>
</feature>
<keyword evidence="2" id="KW-0378">Hydrolase</keyword>
<dbReference type="InterPro" id="IPR013103">
    <property type="entry name" value="RVT_2"/>
</dbReference>
<dbReference type="PANTHER" id="PTHR42648">
    <property type="entry name" value="TRANSPOSASE, PUTATIVE-RELATED"/>
    <property type="match status" value="1"/>
</dbReference>
<comment type="caution">
    <text evidence="5">The sequence shown here is derived from an EMBL/GenBank/DDBJ whole genome shotgun (WGS) entry which is preliminary data.</text>
</comment>
<evidence type="ECO:0000259" key="3">
    <source>
        <dbReference type="Pfam" id="PF07727"/>
    </source>
</evidence>
<protein>
    <submittedName>
        <fullName evidence="5">Retrovirus-related Pol polyprotein from transposon TNT 1-94</fullName>
    </submittedName>
</protein>
<organism evidence="5">
    <name type="scientific">Tanacetum cinerariifolium</name>
    <name type="common">Dalmatian daisy</name>
    <name type="synonym">Chrysanthemum cinerariifolium</name>
    <dbReference type="NCBI Taxonomy" id="118510"/>
    <lineage>
        <taxon>Eukaryota</taxon>
        <taxon>Viridiplantae</taxon>
        <taxon>Streptophyta</taxon>
        <taxon>Embryophyta</taxon>
        <taxon>Tracheophyta</taxon>
        <taxon>Spermatophyta</taxon>
        <taxon>Magnoliopsida</taxon>
        <taxon>eudicotyledons</taxon>
        <taxon>Gunneridae</taxon>
        <taxon>Pentapetalae</taxon>
        <taxon>asterids</taxon>
        <taxon>campanulids</taxon>
        <taxon>Asterales</taxon>
        <taxon>Asteraceae</taxon>
        <taxon>Asteroideae</taxon>
        <taxon>Anthemideae</taxon>
        <taxon>Anthemidinae</taxon>
        <taxon>Tanacetum</taxon>
    </lineage>
</organism>
<dbReference type="Pfam" id="PF13976">
    <property type="entry name" value="gag_pre-integrs"/>
    <property type="match status" value="1"/>
</dbReference>
<evidence type="ECO:0000256" key="2">
    <source>
        <dbReference type="ARBA" id="ARBA00022801"/>
    </source>
</evidence>
<proteinExistence type="predicted"/>
<reference evidence="5" key="1">
    <citation type="journal article" date="2019" name="Sci. Rep.">
        <title>Draft genome of Tanacetum cinerariifolium, the natural source of mosquito coil.</title>
        <authorList>
            <person name="Yamashiro T."/>
            <person name="Shiraishi A."/>
            <person name="Satake H."/>
            <person name="Nakayama K."/>
        </authorList>
    </citation>
    <scope>NUCLEOTIDE SEQUENCE</scope>
</reference>